<dbReference type="Proteomes" id="UP000712007">
    <property type="component" value="Unassembled WGS sequence"/>
</dbReference>
<evidence type="ECO:0000313" key="2">
    <source>
        <dbReference type="Proteomes" id="UP000712007"/>
    </source>
</evidence>
<dbReference type="AlphaFoldDB" id="A0A940IEU8"/>
<accession>A0A940IEU8</accession>
<proteinExistence type="predicted"/>
<organism evidence="1 2">
    <name type="scientific">Candidatus Aphodosoma intestinipullorum</name>
    <dbReference type="NCBI Taxonomy" id="2840674"/>
    <lineage>
        <taxon>Bacteria</taxon>
        <taxon>Pseudomonadati</taxon>
        <taxon>Bacteroidota</taxon>
        <taxon>Bacteroidia</taxon>
        <taxon>Bacteroidales</taxon>
        <taxon>Candidatus Aphodosoma</taxon>
    </lineage>
</organism>
<dbReference type="EMBL" id="JADIMV010000072">
    <property type="protein sequence ID" value="MBO8439861.1"/>
    <property type="molecule type" value="Genomic_DNA"/>
</dbReference>
<evidence type="ECO:0000313" key="1">
    <source>
        <dbReference type="EMBL" id="MBO8439861.1"/>
    </source>
</evidence>
<protein>
    <submittedName>
        <fullName evidence="1">DUF4494 domain-containing protein</fullName>
    </submittedName>
</protein>
<dbReference type="Pfam" id="PF14902">
    <property type="entry name" value="DUF4494"/>
    <property type="match status" value="1"/>
</dbReference>
<dbReference type="InterPro" id="IPR027848">
    <property type="entry name" value="DUF4494"/>
</dbReference>
<comment type="caution">
    <text evidence="1">The sequence shown here is derived from an EMBL/GenBank/DDBJ whole genome shotgun (WGS) entry which is preliminary data.</text>
</comment>
<gene>
    <name evidence="1" type="ORF">IAC51_04345</name>
</gene>
<reference evidence="1" key="2">
    <citation type="journal article" date="2021" name="PeerJ">
        <title>Extensive microbial diversity within the chicken gut microbiome revealed by metagenomics and culture.</title>
        <authorList>
            <person name="Gilroy R."/>
            <person name="Ravi A."/>
            <person name="Getino M."/>
            <person name="Pursley I."/>
            <person name="Horton D.L."/>
            <person name="Alikhan N.F."/>
            <person name="Baker D."/>
            <person name="Gharbi K."/>
            <person name="Hall N."/>
            <person name="Watson M."/>
            <person name="Adriaenssens E.M."/>
            <person name="Foster-Nyarko E."/>
            <person name="Jarju S."/>
            <person name="Secka A."/>
            <person name="Antonio M."/>
            <person name="Oren A."/>
            <person name="Chaudhuri R.R."/>
            <person name="La Ragione R."/>
            <person name="Hildebrand F."/>
            <person name="Pallen M.J."/>
        </authorList>
    </citation>
    <scope>NUCLEOTIDE SEQUENCE</scope>
    <source>
        <strain evidence="1">3924</strain>
    </source>
</reference>
<reference evidence="1" key="1">
    <citation type="submission" date="2020-10" db="EMBL/GenBank/DDBJ databases">
        <authorList>
            <person name="Gilroy R."/>
        </authorList>
    </citation>
    <scope>NUCLEOTIDE SEQUENCE</scope>
    <source>
        <strain evidence="1">3924</strain>
    </source>
</reference>
<name>A0A940IEU8_9BACT</name>
<sequence length="145" mass="16685">MNTWFECKVTFDRTGEDGLIKKVTEPYLVDALSFTEAETRICKEVQPFATGEFTVANIKRCKIAEMFYNEDGDKWYRCKVNYLSVDEEKGVEKRIAQTMMVQASDFKDAMDRLIKGMEGALGDYEIANVTETAILDVFQYEPTQQ</sequence>